<dbReference type="EMBL" id="JAVRAD010000026">
    <property type="protein sequence ID" value="MDX8332895.1"/>
    <property type="molecule type" value="Genomic_DNA"/>
</dbReference>
<proteinExistence type="predicted"/>
<gene>
    <name evidence="1" type="ORF">RMS29_27230</name>
</gene>
<dbReference type="Proteomes" id="UP001277561">
    <property type="component" value="Unassembled WGS sequence"/>
</dbReference>
<dbReference type="InterPro" id="IPR053745">
    <property type="entry name" value="Viral_Tail_Comp_sf"/>
</dbReference>
<evidence type="ECO:0000313" key="1">
    <source>
        <dbReference type="EMBL" id="MDX8332895.1"/>
    </source>
</evidence>
<evidence type="ECO:0000313" key="2">
    <source>
        <dbReference type="Proteomes" id="UP001277561"/>
    </source>
</evidence>
<reference evidence="1" key="1">
    <citation type="journal article" date="2023" name="Phytobiomes J">
        <title>Deciphering the key players within the bacterial microbiota associated with aerial crown gall tumors on rhododendron: Insights into the gallobiome.</title>
        <authorList>
            <person name="Kuzmanovic N."/>
            <person name="Nesme J."/>
            <person name="Wolf J."/>
            <person name="Neumann-Schaal M."/>
            <person name="Petersen J."/>
            <person name="Fernandez-Gnecco G."/>
            <person name="Sproeer C."/>
            <person name="Bunk B."/>
            <person name="Overmann J."/>
            <person name="Sorensen S.J."/>
            <person name="Idczak E."/>
            <person name="Smalla K."/>
        </authorList>
    </citation>
    <scope>NUCLEOTIDE SEQUENCE [LARGE SCALE GENOMIC DNA]</scope>
    <source>
        <strain evidence="1">Rho-14.1</strain>
    </source>
</reference>
<sequence>MSDPRFAIQIALVTRIAELAAELNGRVYDDVPPFDSRVADTGAGFPYVSLGDGQISPIDEECFERTTNFFYVNVWSRAVGFPESARIAGVIRVGLHEKDLVIEGHVLDGLRVESVNYLRDPDGLTRRARLELAVDTQPAS</sequence>
<organism evidence="1 2">
    <name type="scientific">Agrobacterium rosae</name>
    <dbReference type="NCBI Taxonomy" id="1972867"/>
    <lineage>
        <taxon>Bacteria</taxon>
        <taxon>Pseudomonadati</taxon>
        <taxon>Pseudomonadota</taxon>
        <taxon>Alphaproteobacteria</taxon>
        <taxon>Hyphomicrobiales</taxon>
        <taxon>Rhizobiaceae</taxon>
        <taxon>Rhizobium/Agrobacterium group</taxon>
        <taxon>Agrobacterium</taxon>
    </lineage>
</organism>
<dbReference type="InterPro" id="IPR021508">
    <property type="entry name" value="Gp17-like"/>
</dbReference>
<dbReference type="Pfam" id="PF11367">
    <property type="entry name" value="Tail_completion_gp17"/>
    <property type="match status" value="1"/>
</dbReference>
<dbReference type="RefSeq" id="WP_320188918.1">
    <property type="nucleotide sequence ID" value="NZ_CP192772.1"/>
</dbReference>
<comment type="caution">
    <text evidence="1">The sequence shown here is derived from an EMBL/GenBank/DDBJ whole genome shotgun (WGS) entry which is preliminary data.</text>
</comment>
<dbReference type="Gene3D" id="3.30.2000.30">
    <property type="match status" value="1"/>
</dbReference>
<accession>A0ABU4W817</accession>
<protein>
    <submittedName>
        <fullName evidence="1">DUF3168 domain-containing protein</fullName>
    </submittedName>
</protein>
<name>A0ABU4W817_9HYPH</name>
<keyword evidence="2" id="KW-1185">Reference proteome</keyword>